<dbReference type="Proteomes" id="UP001487740">
    <property type="component" value="Unassembled WGS sequence"/>
</dbReference>
<reference evidence="4 5" key="1">
    <citation type="submission" date="2023-03" db="EMBL/GenBank/DDBJ databases">
        <title>High-quality genome of Scylla paramamosain provides insights in environmental adaptation.</title>
        <authorList>
            <person name="Zhang L."/>
        </authorList>
    </citation>
    <scope>NUCLEOTIDE SEQUENCE [LARGE SCALE GENOMIC DNA]</scope>
    <source>
        <strain evidence="4">LZ_2023a</strain>
        <tissue evidence="4">Muscle</tissue>
    </source>
</reference>
<dbReference type="PANTHER" id="PTHR10380:SF237">
    <property type="entry name" value="CUTICULAR PROTEIN 65AU, ISOFORM A-RELATED"/>
    <property type="match status" value="1"/>
</dbReference>
<feature type="signal peptide" evidence="3">
    <location>
        <begin position="1"/>
        <end position="25"/>
    </location>
</feature>
<dbReference type="InterPro" id="IPR050468">
    <property type="entry name" value="Cuticle_Struct_Prot"/>
</dbReference>
<keyword evidence="1 2" id="KW-0193">Cuticle</keyword>
<evidence type="ECO:0000256" key="1">
    <source>
        <dbReference type="ARBA" id="ARBA00022460"/>
    </source>
</evidence>
<evidence type="ECO:0000256" key="2">
    <source>
        <dbReference type="PROSITE-ProRule" id="PRU00497"/>
    </source>
</evidence>
<gene>
    <name evidence="4" type="ORF">O3P69_014113</name>
</gene>
<sequence>MLVTDPHFSFLHQLIFASLAAVALASPQFRGFQRASPPRSDLKHIAILSDNRYDQGDGNFGYDFETEHGIKVEAQGTPGSKGQSNIGGFYRFVLDDGTTAEVRYVADELGYRAESPLVPTPHPLPEHAIEQIRFAQSQSGRSSPNRRF</sequence>
<evidence type="ECO:0000313" key="4">
    <source>
        <dbReference type="EMBL" id="KAK8377947.1"/>
    </source>
</evidence>
<dbReference type="InterPro" id="IPR031311">
    <property type="entry name" value="CHIT_BIND_RR_consensus"/>
</dbReference>
<evidence type="ECO:0000256" key="3">
    <source>
        <dbReference type="SAM" id="SignalP"/>
    </source>
</evidence>
<accession>A0AAW0SUH0</accession>
<organism evidence="4 5">
    <name type="scientific">Scylla paramamosain</name>
    <name type="common">Mud crab</name>
    <dbReference type="NCBI Taxonomy" id="85552"/>
    <lineage>
        <taxon>Eukaryota</taxon>
        <taxon>Metazoa</taxon>
        <taxon>Ecdysozoa</taxon>
        <taxon>Arthropoda</taxon>
        <taxon>Crustacea</taxon>
        <taxon>Multicrustacea</taxon>
        <taxon>Malacostraca</taxon>
        <taxon>Eumalacostraca</taxon>
        <taxon>Eucarida</taxon>
        <taxon>Decapoda</taxon>
        <taxon>Pleocyemata</taxon>
        <taxon>Brachyura</taxon>
        <taxon>Eubrachyura</taxon>
        <taxon>Portunoidea</taxon>
        <taxon>Portunidae</taxon>
        <taxon>Portuninae</taxon>
        <taxon>Scylla</taxon>
    </lineage>
</organism>
<dbReference type="GO" id="GO:0062129">
    <property type="term" value="C:chitin-based extracellular matrix"/>
    <property type="evidence" value="ECO:0007669"/>
    <property type="project" value="TreeGrafter"/>
</dbReference>
<dbReference type="PANTHER" id="PTHR10380">
    <property type="entry name" value="CUTICLE PROTEIN"/>
    <property type="match status" value="1"/>
</dbReference>
<proteinExistence type="predicted"/>
<comment type="caution">
    <text evidence="4">The sequence shown here is derived from an EMBL/GenBank/DDBJ whole genome shotgun (WGS) entry which is preliminary data.</text>
</comment>
<dbReference type="PROSITE" id="PS51155">
    <property type="entry name" value="CHIT_BIND_RR_2"/>
    <property type="match status" value="1"/>
</dbReference>
<dbReference type="EMBL" id="JARAKH010000047">
    <property type="protein sequence ID" value="KAK8377947.1"/>
    <property type="molecule type" value="Genomic_DNA"/>
</dbReference>
<dbReference type="InterPro" id="IPR000618">
    <property type="entry name" value="Insect_cuticle"/>
</dbReference>
<name>A0AAW0SUH0_SCYPA</name>
<dbReference type="Pfam" id="PF00379">
    <property type="entry name" value="Chitin_bind_4"/>
    <property type="match status" value="1"/>
</dbReference>
<dbReference type="AlphaFoldDB" id="A0AAW0SUH0"/>
<dbReference type="PRINTS" id="PR00947">
    <property type="entry name" value="CUTICLE"/>
</dbReference>
<evidence type="ECO:0000313" key="5">
    <source>
        <dbReference type="Proteomes" id="UP001487740"/>
    </source>
</evidence>
<feature type="chain" id="PRO_5043900784" evidence="3">
    <location>
        <begin position="26"/>
        <end position="148"/>
    </location>
</feature>
<dbReference type="GO" id="GO:0008010">
    <property type="term" value="F:structural constituent of chitin-based larval cuticle"/>
    <property type="evidence" value="ECO:0007669"/>
    <property type="project" value="TreeGrafter"/>
</dbReference>
<protein>
    <submittedName>
        <fullName evidence="4">Uncharacterized protein</fullName>
    </submittedName>
</protein>
<keyword evidence="3" id="KW-0732">Signal</keyword>
<keyword evidence="5" id="KW-1185">Reference proteome</keyword>
<dbReference type="PROSITE" id="PS00233">
    <property type="entry name" value="CHIT_BIND_RR_1"/>
    <property type="match status" value="1"/>
</dbReference>